<dbReference type="Proteomes" id="UP001219525">
    <property type="component" value="Unassembled WGS sequence"/>
</dbReference>
<evidence type="ECO:0000256" key="1">
    <source>
        <dbReference type="SAM" id="MobiDB-lite"/>
    </source>
</evidence>
<protein>
    <submittedName>
        <fullName evidence="2">Uncharacterized protein</fullName>
    </submittedName>
</protein>
<proteinExistence type="predicted"/>
<comment type="caution">
    <text evidence="2">The sequence shown here is derived from an EMBL/GenBank/DDBJ whole genome shotgun (WGS) entry which is preliminary data.</text>
</comment>
<feature type="compositionally biased region" description="Basic and acidic residues" evidence="1">
    <location>
        <begin position="168"/>
        <end position="180"/>
    </location>
</feature>
<organism evidence="2 3">
    <name type="scientific">Mycena pura</name>
    <dbReference type="NCBI Taxonomy" id="153505"/>
    <lineage>
        <taxon>Eukaryota</taxon>
        <taxon>Fungi</taxon>
        <taxon>Dikarya</taxon>
        <taxon>Basidiomycota</taxon>
        <taxon>Agaricomycotina</taxon>
        <taxon>Agaricomycetes</taxon>
        <taxon>Agaricomycetidae</taxon>
        <taxon>Agaricales</taxon>
        <taxon>Marasmiineae</taxon>
        <taxon>Mycenaceae</taxon>
        <taxon>Mycena</taxon>
    </lineage>
</organism>
<feature type="region of interest" description="Disordered" evidence="1">
    <location>
        <begin position="1"/>
        <end position="22"/>
    </location>
</feature>
<keyword evidence="3" id="KW-1185">Reference proteome</keyword>
<feature type="region of interest" description="Disordered" evidence="1">
    <location>
        <begin position="162"/>
        <end position="190"/>
    </location>
</feature>
<evidence type="ECO:0000313" key="2">
    <source>
        <dbReference type="EMBL" id="KAJ7189726.1"/>
    </source>
</evidence>
<feature type="compositionally biased region" description="Basic residues" evidence="1">
    <location>
        <begin position="1"/>
        <end position="11"/>
    </location>
</feature>
<accession>A0AAD6Y394</accession>
<evidence type="ECO:0000313" key="3">
    <source>
        <dbReference type="Proteomes" id="UP001219525"/>
    </source>
</evidence>
<reference evidence="2" key="1">
    <citation type="submission" date="2023-03" db="EMBL/GenBank/DDBJ databases">
        <title>Massive genome expansion in bonnet fungi (Mycena s.s.) driven by repeated elements and novel gene families across ecological guilds.</title>
        <authorList>
            <consortium name="Lawrence Berkeley National Laboratory"/>
            <person name="Harder C.B."/>
            <person name="Miyauchi S."/>
            <person name="Viragh M."/>
            <person name="Kuo A."/>
            <person name="Thoen E."/>
            <person name="Andreopoulos B."/>
            <person name="Lu D."/>
            <person name="Skrede I."/>
            <person name="Drula E."/>
            <person name="Henrissat B."/>
            <person name="Morin E."/>
            <person name="Kohler A."/>
            <person name="Barry K."/>
            <person name="LaButti K."/>
            <person name="Morin E."/>
            <person name="Salamov A."/>
            <person name="Lipzen A."/>
            <person name="Mereny Z."/>
            <person name="Hegedus B."/>
            <person name="Baldrian P."/>
            <person name="Stursova M."/>
            <person name="Weitz H."/>
            <person name="Taylor A."/>
            <person name="Grigoriev I.V."/>
            <person name="Nagy L.G."/>
            <person name="Martin F."/>
            <person name="Kauserud H."/>
        </authorList>
    </citation>
    <scope>NUCLEOTIDE SEQUENCE</scope>
    <source>
        <strain evidence="2">9144</strain>
    </source>
</reference>
<name>A0AAD6Y394_9AGAR</name>
<gene>
    <name evidence="2" type="ORF">GGX14DRAFT_607979</name>
</gene>
<dbReference type="EMBL" id="JARJCW010000168">
    <property type="protein sequence ID" value="KAJ7189726.1"/>
    <property type="molecule type" value="Genomic_DNA"/>
</dbReference>
<dbReference type="AlphaFoldDB" id="A0AAD6Y394"/>
<feature type="compositionally biased region" description="Polar residues" evidence="1">
    <location>
        <begin position="181"/>
        <end position="190"/>
    </location>
</feature>
<sequence>MDTLKTLRKHSREAQRRSSVLVRGQHAGVQVIDLPPRVAARLRGGGGGGSDTRVMGMDINGIYCNTRRFEKRKSMMCARSAKVPRELNIYPDFRERDSEWMEKAESESSVQHESARRSVDSVVLCCGTSRKDHWMRVSGTAQSGVVHWKVTVPSADLYQLKRKVSPRSRSETSAGHRDTSASRTGVLSNSLRTAGSGFGFSHWESTDMERSSRMRHQAPWCAVVESQMTDVGSESRQQEGQKFVAHGHRQGLVHCGGIEFHPEISQTGEMRNGLRIIVPIVEVALQLEAAEAFGMEERDPRLHSILVGRIVFDAESGQSQGMGF</sequence>